<evidence type="ECO:0000313" key="1">
    <source>
        <dbReference type="EMBL" id="VDM26155.1"/>
    </source>
</evidence>
<sequence>MLCVRNDVTDKVLQKHLKHTSEFLVDQSRDALHSATARKTSNGGFRDTLDVVTQYLPVTIRASFTQAFSTFASTGHRSIRYVQSAVNNGHQPTKKQRGHLR</sequence>
<evidence type="ECO:0000313" key="3">
    <source>
        <dbReference type="WBParaSite" id="TTAC_0000506801-mRNA-1"/>
    </source>
</evidence>
<dbReference type="AlphaFoldDB" id="A0A0R3WWC8"/>
<proteinExistence type="predicted"/>
<gene>
    <name evidence="1" type="ORF">TTAC_LOCUS5053</name>
</gene>
<dbReference type="Proteomes" id="UP000274429">
    <property type="component" value="Unassembled WGS sequence"/>
</dbReference>
<dbReference type="WBParaSite" id="TTAC_0000506801-mRNA-1">
    <property type="protein sequence ID" value="TTAC_0000506801-mRNA-1"/>
    <property type="gene ID" value="TTAC_0000506801"/>
</dbReference>
<accession>A0A0R3WWC8</accession>
<dbReference type="STRING" id="6205.A0A0R3WWC8"/>
<dbReference type="EMBL" id="UYWX01006082">
    <property type="protein sequence ID" value="VDM26155.1"/>
    <property type="molecule type" value="Genomic_DNA"/>
</dbReference>
<name>A0A0R3WWC8_HYDTA</name>
<organism evidence="3">
    <name type="scientific">Hydatigena taeniaeformis</name>
    <name type="common">Feline tapeworm</name>
    <name type="synonym">Taenia taeniaeformis</name>
    <dbReference type="NCBI Taxonomy" id="6205"/>
    <lineage>
        <taxon>Eukaryota</taxon>
        <taxon>Metazoa</taxon>
        <taxon>Spiralia</taxon>
        <taxon>Lophotrochozoa</taxon>
        <taxon>Platyhelminthes</taxon>
        <taxon>Cestoda</taxon>
        <taxon>Eucestoda</taxon>
        <taxon>Cyclophyllidea</taxon>
        <taxon>Taeniidae</taxon>
        <taxon>Hydatigera</taxon>
    </lineage>
</organism>
<evidence type="ECO:0000313" key="2">
    <source>
        <dbReference type="Proteomes" id="UP000274429"/>
    </source>
</evidence>
<keyword evidence="2" id="KW-1185">Reference proteome</keyword>
<reference evidence="1 2" key="2">
    <citation type="submission" date="2018-11" db="EMBL/GenBank/DDBJ databases">
        <authorList>
            <consortium name="Pathogen Informatics"/>
        </authorList>
    </citation>
    <scope>NUCLEOTIDE SEQUENCE [LARGE SCALE GENOMIC DNA]</scope>
</reference>
<dbReference type="OrthoDB" id="10071251at2759"/>
<protein>
    <submittedName>
        <fullName evidence="3">Transposase</fullName>
    </submittedName>
</protein>
<reference evidence="3" key="1">
    <citation type="submission" date="2017-02" db="UniProtKB">
        <authorList>
            <consortium name="WormBaseParasite"/>
        </authorList>
    </citation>
    <scope>IDENTIFICATION</scope>
</reference>